<gene>
    <name evidence="2" type="ORF">Xhom_03253</name>
</gene>
<name>A0A2G0Q4N3_XENHO</name>
<dbReference type="OrthoDB" id="5298460at2"/>
<dbReference type="AlphaFoldDB" id="A0A2G0Q4N3"/>
<protein>
    <submittedName>
        <fullName evidence="2">Antirepressor</fullName>
    </submittedName>
</protein>
<reference evidence="2 3" key="1">
    <citation type="journal article" date="2017" name="Nat. Microbiol.">
        <title>Natural product diversity associated with the nematode symbionts Photorhabdus and Xenorhabdus.</title>
        <authorList>
            <person name="Tobias N.J."/>
            <person name="Wolff H."/>
            <person name="Djahanschiri B."/>
            <person name="Grundmann F."/>
            <person name="Kronenwerth M."/>
            <person name="Shi Y.M."/>
            <person name="Simonyi S."/>
            <person name="Grun P."/>
            <person name="Shapiro-Ilan D."/>
            <person name="Pidot S.J."/>
            <person name="Stinear T.P."/>
            <person name="Ebersberger I."/>
            <person name="Bode H.B."/>
        </authorList>
    </citation>
    <scope>NUCLEOTIDE SEQUENCE [LARGE SCALE GENOMIC DNA]</scope>
    <source>
        <strain evidence="2 3">DSM 17903</strain>
    </source>
</reference>
<organism evidence="2 3">
    <name type="scientific">Xenorhabdus hominickii</name>
    <dbReference type="NCBI Taxonomy" id="351679"/>
    <lineage>
        <taxon>Bacteria</taxon>
        <taxon>Pseudomonadati</taxon>
        <taxon>Pseudomonadota</taxon>
        <taxon>Gammaproteobacteria</taxon>
        <taxon>Enterobacterales</taxon>
        <taxon>Morganellaceae</taxon>
        <taxon>Xenorhabdus</taxon>
    </lineage>
</organism>
<dbReference type="Pfam" id="PF10543">
    <property type="entry name" value="ORF6N"/>
    <property type="match status" value="1"/>
</dbReference>
<evidence type="ECO:0000259" key="1">
    <source>
        <dbReference type="Pfam" id="PF10543"/>
    </source>
</evidence>
<dbReference type="EMBL" id="NJAI01000005">
    <property type="protein sequence ID" value="PHM54178.1"/>
    <property type="molecule type" value="Genomic_DNA"/>
</dbReference>
<accession>A0A2G0Q4N3</accession>
<sequence>MLSIPVNELTKSSNSVQSMTAIIHNGIPVITTELLSQLYETNVNNIKVNHSRNAERFIEGKHYFKLTGSILKEFKHKVTQSNFVKIAQNVRHLTLWTERGAARHAKMLDTDKAWDVFEKLEDFYFNQKEAEPVALKTTTQDRTPLRGLVNVLMGKYGVSNKKLFQMVHHEFGVNSINELTNDQLPSAIEYLATKAIEGEFLGKEELPSPQPAKMDLSLELNNIGVIYSRLSKMADIWEESISPALKLVNSPIASRFYTYLWDAAGTTYSTKCAIEGRLRSY</sequence>
<evidence type="ECO:0000313" key="2">
    <source>
        <dbReference type="EMBL" id="PHM54178.1"/>
    </source>
</evidence>
<dbReference type="InterPro" id="IPR018873">
    <property type="entry name" value="KilA-N_DNA-bd_domain"/>
</dbReference>
<dbReference type="RefSeq" id="WP_084023047.1">
    <property type="nucleotide sequence ID" value="NZ_CAWNQJ010000079.1"/>
</dbReference>
<comment type="caution">
    <text evidence="2">The sequence shown here is derived from an EMBL/GenBank/DDBJ whole genome shotgun (WGS) entry which is preliminary data.</text>
</comment>
<proteinExistence type="predicted"/>
<dbReference type="Proteomes" id="UP000225433">
    <property type="component" value="Unassembled WGS sequence"/>
</dbReference>
<evidence type="ECO:0000313" key="3">
    <source>
        <dbReference type="Proteomes" id="UP000225433"/>
    </source>
</evidence>
<feature type="domain" description="KilA-N DNA-binding" evidence="1">
    <location>
        <begin position="22"/>
        <end position="107"/>
    </location>
</feature>